<accession>A0A8J6NRC7</accession>
<proteinExistence type="predicted"/>
<evidence type="ECO:0000256" key="1">
    <source>
        <dbReference type="ARBA" id="ARBA00022723"/>
    </source>
</evidence>
<organism evidence="7 8">
    <name type="scientific">Candidatus Desulfatibia vada</name>
    <dbReference type="NCBI Taxonomy" id="2841696"/>
    <lineage>
        <taxon>Bacteria</taxon>
        <taxon>Pseudomonadati</taxon>
        <taxon>Thermodesulfobacteriota</taxon>
        <taxon>Desulfobacteria</taxon>
        <taxon>Desulfobacterales</taxon>
        <taxon>Desulfobacterales incertae sedis</taxon>
        <taxon>Candidatus Desulfatibia</taxon>
    </lineage>
</organism>
<evidence type="ECO:0000259" key="6">
    <source>
        <dbReference type="Pfam" id="PF01258"/>
    </source>
</evidence>
<sequence>MTKEEKEKLENHIKENIEKLKKDIVSYKQLTRPIAPDNAIGRLTRMEAISSKSINEATLSRAKQTLSKLERVLKMADAPDFGLCRTCEEPIPFGRLMIVPETDLCVKCAETVS</sequence>
<evidence type="ECO:0000256" key="3">
    <source>
        <dbReference type="ARBA" id="ARBA00022833"/>
    </source>
</evidence>
<protein>
    <submittedName>
        <fullName evidence="7">TraR/DksA C4-type zinc finger protein</fullName>
    </submittedName>
</protein>
<evidence type="ECO:0000256" key="4">
    <source>
        <dbReference type="PROSITE-ProRule" id="PRU00510"/>
    </source>
</evidence>
<feature type="coiled-coil region" evidence="5">
    <location>
        <begin position="3"/>
        <end position="30"/>
    </location>
</feature>
<dbReference type="PANTHER" id="PTHR33823">
    <property type="entry name" value="RNA POLYMERASE-BINDING TRANSCRIPTION FACTOR DKSA-RELATED"/>
    <property type="match status" value="1"/>
</dbReference>
<dbReference type="Gene3D" id="1.20.120.910">
    <property type="entry name" value="DksA, coiled-coil domain"/>
    <property type="match status" value="1"/>
</dbReference>
<keyword evidence="1" id="KW-0479">Metal-binding</keyword>
<keyword evidence="2" id="KW-0863">Zinc-finger</keyword>
<keyword evidence="3" id="KW-0862">Zinc</keyword>
<feature type="domain" description="Zinc finger DksA/TraR C4-type" evidence="6">
    <location>
        <begin position="80"/>
        <end position="110"/>
    </location>
</feature>
<evidence type="ECO:0000313" key="8">
    <source>
        <dbReference type="Proteomes" id="UP000605201"/>
    </source>
</evidence>
<evidence type="ECO:0000256" key="5">
    <source>
        <dbReference type="SAM" id="Coils"/>
    </source>
</evidence>
<dbReference type="PROSITE" id="PS51128">
    <property type="entry name" value="ZF_DKSA_2"/>
    <property type="match status" value="1"/>
</dbReference>
<evidence type="ECO:0000313" key="7">
    <source>
        <dbReference type="EMBL" id="MBC8431159.1"/>
    </source>
</evidence>
<gene>
    <name evidence="7" type="ORF">H8D96_04495</name>
</gene>
<reference evidence="7 8" key="1">
    <citation type="submission" date="2020-08" db="EMBL/GenBank/DDBJ databases">
        <title>Bridging the membrane lipid divide: bacteria of the FCB group superphylum have the potential to synthesize archaeal ether lipids.</title>
        <authorList>
            <person name="Villanueva L."/>
            <person name="Von Meijenfeldt F.A.B."/>
            <person name="Westbye A.B."/>
            <person name="Yadav S."/>
            <person name="Hopmans E.C."/>
            <person name="Dutilh B.E."/>
            <person name="Sinninghe Damste J.S."/>
        </authorList>
    </citation>
    <scope>NUCLEOTIDE SEQUENCE [LARGE SCALE GENOMIC DNA]</scope>
    <source>
        <strain evidence="7">NIOZ-UU17</strain>
    </source>
</reference>
<dbReference type="EMBL" id="JACNIG010000118">
    <property type="protein sequence ID" value="MBC8431159.1"/>
    <property type="molecule type" value="Genomic_DNA"/>
</dbReference>
<comment type="caution">
    <text evidence="7">The sequence shown here is derived from an EMBL/GenBank/DDBJ whole genome shotgun (WGS) entry which is preliminary data.</text>
</comment>
<keyword evidence="5" id="KW-0175">Coiled coil</keyword>
<dbReference type="PANTHER" id="PTHR33823:SF4">
    <property type="entry name" value="GENERAL STRESS PROTEIN 16O"/>
    <property type="match status" value="1"/>
</dbReference>
<dbReference type="InterPro" id="IPR000962">
    <property type="entry name" value="Znf_DskA_TraR"/>
</dbReference>
<name>A0A8J6NRC7_9BACT</name>
<dbReference type="Proteomes" id="UP000605201">
    <property type="component" value="Unassembled WGS sequence"/>
</dbReference>
<dbReference type="SUPFAM" id="SSF57716">
    <property type="entry name" value="Glucocorticoid receptor-like (DNA-binding domain)"/>
    <property type="match status" value="1"/>
</dbReference>
<dbReference type="AlphaFoldDB" id="A0A8J6NRC7"/>
<dbReference type="GO" id="GO:0008270">
    <property type="term" value="F:zinc ion binding"/>
    <property type="evidence" value="ECO:0007669"/>
    <property type="project" value="UniProtKB-KW"/>
</dbReference>
<evidence type="ECO:0000256" key="2">
    <source>
        <dbReference type="ARBA" id="ARBA00022771"/>
    </source>
</evidence>
<feature type="zinc finger region" description="dksA C4-type" evidence="4">
    <location>
        <begin position="84"/>
        <end position="108"/>
    </location>
</feature>
<dbReference type="Pfam" id="PF01258">
    <property type="entry name" value="zf-dskA_traR"/>
    <property type="match status" value="1"/>
</dbReference>